<protein>
    <submittedName>
        <fullName evidence="1">Uncharacterized protein</fullName>
    </submittedName>
</protein>
<dbReference type="EMBL" id="CAKMMW010000013">
    <property type="protein sequence ID" value="CAH1214182.1"/>
    <property type="molecule type" value="Genomic_DNA"/>
</dbReference>
<proteinExistence type="predicted"/>
<gene>
    <name evidence="1" type="ORF">PAECIP111891_04050</name>
</gene>
<name>A0ABN8GNZ7_9BACL</name>
<reference evidence="1" key="1">
    <citation type="submission" date="2022-01" db="EMBL/GenBank/DDBJ databases">
        <authorList>
            <person name="Criscuolo A."/>
        </authorList>
    </citation>
    <scope>NUCLEOTIDE SEQUENCE</scope>
    <source>
        <strain evidence="1">CIP111891</strain>
    </source>
</reference>
<sequence length="74" mass="7951">MYALLPASKAGANMPLETVKLLNRESLLTTVVVYDALLFEVYISVPPDTVTELVNVRAAFAATFTVKSIGGYAD</sequence>
<organism evidence="1 2">
    <name type="scientific">Paenibacillus allorhizoplanae</name>
    <dbReference type="NCBI Taxonomy" id="2905648"/>
    <lineage>
        <taxon>Bacteria</taxon>
        <taxon>Bacillati</taxon>
        <taxon>Bacillota</taxon>
        <taxon>Bacilli</taxon>
        <taxon>Bacillales</taxon>
        <taxon>Paenibacillaceae</taxon>
        <taxon>Paenibacillus</taxon>
    </lineage>
</organism>
<accession>A0ABN8GNZ7</accession>
<keyword evidence="2" id="KW-1185">Reference proteome</keyword>
<dbReference type="Proteomes" id="UP000838821">
    <property type="component" value="Unassembled WGS sequence"/>
</dbReference>
<evidence type="ECO:0000313" key="1">
    <source>
        <dbReference type="EMBL" id="CAH1214182.1"/>
    </source>
</evidence>
<evidence type="ECO:0000313" key="2">
    <source>
        <dbReference type="Proteomes" id="UP000838821"/>
    </source>
</evidence>
<comment type="caution">
    <text evidence="1">The sequence shown here is derived from an EMBL/GenBank/DDBJ whole genome shotgun (WGS) entry which is preliminary data.</text>
</comment>